<dbReference type="Proteomes" id="UP000676079">
    <property type="component" value="Chromosome"/>
</dbReference>
<evidence type="ECO:0000256" key="3">
    <source>
        <dbReference type="ARBA" id="ARBA00022827"/>
    </source>
</evidence>
<evidence type="ECO:0000256" key="2">
    <source>
        <dbReference type="ARBA" id="ARBA00022630"/>
    </source>
</evidence>
<protein>
    <submittedName>
        <fullName evidence="7">N-methyl-L-tryptophan oxidase</fullName>
        <ecNumber evidence="7">1.5.3.2</ecNumber>
    </submittedName>
</protein>
<dbReference type="NCBIfam" id="NF008425">
    <property type="entry name" value="PRK11259.1"/>
    <property type="match status" value="1"/>
</dbReference>
<gene>
    <name evidence="7" type="primary">solA</name>
    <name evidence="7" type="ORF">KGD84_07080</name>
</gene>
<keyword evidence="4 7" id="KW-0560">Oxidoreductase</keyword>
<name>A0ABX8BPA8_9ACTN</name>
<comment type="cofactor">
    <cofactor evidence="1">
        <name>FAD</name>
        <dbReference type="ChEBI" id="CHEBI:57692"/>
    </cofactor>
</comment>
<keyword evidence="8" id="KW-1185">Reference proteome</keyword>
<reference evidence="7 8" key="1">
    <citation type="submission" date="2021-05" db="EMBL/GenBank/DDBJ databases">
        <title>Direct Submission.</title>
        <authorList>
            <person name="Li K."/>
            <person name="Gao J."/>
        </authorList>
    </citation>
    <scope>NUCLEOTIDE SEQUENCE [LARGE SCALE GENOMIC DNA]</scope>
    <source>
        <strain evidence="7 8">Mg02</strain>
    </source>
</reference>
<dbReference type="EMBL" id="CP074133">
    <property type="protein sequence ID" value="QUX24075.1"/>
    <property type="molecule type" value="Genomic_DNA"/>
</dbReference>
<dbReference type="RefSeq" id="WP_220559465.1">
    <property type="nucleotide sequence ID" value="NZ_CP074133.1"/>
</dbReference>
<dbReference type="GO" id="GO:0050131">
    <property type="term" value="F:N-methyl-L-amino-acid oxidase activity"/>
    <property type="evidence" value="ECO:0007669"/>
    <property type="project" value="UniProtKB-EC"/>
</dbReference>
<keyword evidence="2" id="KW-0285">Flavoprotein</keyword>
<dbReference type="EC" id="1.5.3.2" evidence="7"/>
<dbReference type="InterPro" id="IPR006076">
    <property type="entry name" value="FAD-dep_OxRdtase"/>
</dbReference>
<sequence>MANPVETDTVVVGLGAMGAQTLWRLARQGVDAVGVERFAPGHDRGSSHGESRIIRTAYLEGEEYVPFVRAAWRAWAELEEASGERLVHRTGALMLGAPDSAAVAGSLAAAARHGLAVEHLSGAGLAERFPQHAVRPGEEGVFEEEGGAVLPEAAILAAVRLARAHGARVMTGTAVTRIEPDPDRPRVFAGDTEIRARRVVVTAGAWLPTLLPSLAGLGGGIRVERRVLGWFRLTGDAPPHAAGPVFARDEPDGTLWYGFPSLDGRTVKIGVHAEAPGAPHRPGSQWGEPVDPDAGPRAPDADDARRLGELTAGLRGVEPLPERMAACMYTMTSDEHFVIGRHRDLPGLVVAGGFSGHGYKFASAVGTALADLARDGATAVPVSMFDPHRWDTGRP</sequence>
<dbReference type="Pfam" id="PF01266">
    <property type="entry name" value="DAO"/>
    <property type="match status" value="1"/>
</dbReference>
<evidence type="ECO:0000256" key="4">
    <source>
        <dbReference type="ARBA" id="ARBA00023002"/>
    </source>
</evidence>
<dbReference type="SUPFAM" id="SSF54373">
    <property type="entry name" value="FAD-linked reductases, C-terminal domain"/>
    <property type="match status" value="1"/>
</dbReference>
<evidence type="ECO:0000313" key="7">
    <source>
        <dbReference type="EMBL" id="QUX24075.1"/>
    </source>
</evidence>
<dbReference type="PANTHER" id="PTHR10961">
    <property type="entry name" value="PEROXISOMAL SARCOSINE OXIDASE"/>
    <property type="match status" value="1"/>
</dbReference>
<dbReference type="Gene3D" id="3.50.50.60">
    <property type="entry name" value="FAD/NAD(P)-binding domain"/>
    <property type="match status" value="1"/>
</dbReference>
<dbReference type="PANTHER" id="PTHR10961:SF7">
    <property type="entry name" value="FAD DEPENDENT OXIDOREDUCTASE DOMAIN-CONTAINING PROTEIN"/>
    <property type="match status" value="1"/>
</dbReference>
<dbReference type="SUPFAM" id="SSF51905">
    <property type="entry name" value="FAD/NAD(P)-binding domain"/>
    <property type="match status" value="1"/>
</dbReference>
<feature type="region of interest" description="Disordered" evidence="5">
    <location>
        <begin position="275"/>
        <end position="302"/>
    </location>
</feature>
<keyword evidence="3" id="KW-0274">FAD</keyword>
<accession>A0ABX8BPA8</accession>
<dbReference type="InterPro" id="IPR045170">
    <property type="entry name" value="MTOX"/>
</dbReference>
<organism evidence="7 8">
    <name type="scientific">Nocardiopsis changdeensis</name>
    <dbReference type="NCBI Taxonomy" id="2831969"/>
    <lineage>
        <taxon>Bacteria</taxon>
        <taxon>Bacillati</taxon>
        <taxon>Actinomycetota</taxon>
        <taxon>Actinomycetes</taxon>
        <taxon>Streptosporangiales</taxon>
        <taxon>Nocardiopsidaceae</taxon>
        <taxon>Nocardiopsis</taxon>
    </lineage>
</organism>
<proteinExistence type="predicted"/>
<evidence type="ECO:0000256" key="1">
    <source>
        <dbReference type="ARBA" id="ARBA00001974"/>
    </source>
</evidence>
<feature type="domain" description="FAD dependent oxidoreductase" evidence="6">
    <location>
        <begin position="8"/>
        <end position="372"/>
    </location>
</feature>
<dbReference type="InterPro" id="IPR036188">
    <property type="entry name" value="FAD/NAD-bd_sf"/>
</dbReference>
<evidence type="ECO:0000259" key="6">
    <source>
        <dbReference type="Pfam" id="PF01266"/>
    </source>
</evidence>
<evidence type="ECO:0000256" key="5">
    <source>
        <dbReference type="SAM" id="MobiDB-lite"/>
    </source>
</evidence>
<dbReference type="Gene3D" id="3.30.9.10">
    <property type="entry name" value="D-Amino Acid Oxidase, subunit A, domain 2"/>
    <property type="match status" value="1"/>
</dbReference>
<evidence type="ECO:0000313" key="8">
    <source>
        <dbReference type="Proteomes" id="UP000676079"/>
    </source>
</evidence>